<dbReference type="RefSeq" id="WP_345198516.1">
    <property type="nucleotide sequence ID" value="NZ_BAABFL010000468.1"/>
</dbReference>
<evidence type="ECO:0008006" key="4">
    <source>
        <dbReference type="Google" id="ProtNLM"/>
    </source>
</evidence>
<proteinExistence type="predicted"/>
<protein>
    <recommendedName>
        <fullName evidence="4">Restriction alleviation protein, Lar family</fullName>
    </recommendedName>
</protein>
<accession>A0ABP8V920</accession>
<dbReference type="Proteomes" id="UP001500604">
    <property type="component" value="Unassembled WGS sequence"/>
</dbReference>
<evidence type="ECO:0000313" key="3">
    <source>
        <dbReference type="Proteomes" id="UP001500604"/>
    </source>
</evidence>
<dbReference type="Pfam" id="PF14354">
    <property type="entry name" value="Lar_restr_allev"/>
    <property type="match status" value="1"/>
</dbReference>
<dbReference type="EMBL" id="BAABFL010000468">
    <property type="protein sequence ID" value="GAA4652024.1"/>
    <property type="molecule type" value="Genomic_DNA"/>
</dbReference>
<name>A0ABP8V920_9GAMM</name>
<gene>
    <name evidence="2" type="ORF">GCM10023116_43080</name>
</gene>
<evidence type="ECO:0000313" key="2">
    <source>
        <dbReference type="EMBL" id="GAA4652024.1"/>
    </source>
</evidence>
<feature type="region of interest" description="Disordered" evidence="1">
    <location>
        <begin position="72"/>
        <end position="91"/>
    </location>
</feature>
<organism evidence="2 3">
    <name type="scientific">Kistimonas scapharcae</name>
    <dbReference type="NCBI Taxonomy" id="1036133"/>
    <lineage>
        <taxon>Bacteria</taxon>
        <taxon>Pseudomonadati</taxon>
        <taxon>Pseudomonadota</taxon>
        <taxon>Gammaproteobacteria</taxon>
        <taxon>Oceanospirillales</taxon>
        <taxon>Endozoicomonadaceae</taxon>
        <taxon>Kistimonas</taxon>
    </lineage>
</organism>
<reference evidence="3" key="1">
    <citation type="journal article" date="2019" name="Int. J. Syst. Evol. Microbiol.">
        <title>The Global Catalogue of Microorganisms (GCM) 10K type strain sequencing project: providing services to taxonomists for standard genome sequencing and annotation.</title>
        <authorList>
            <consortium name="The Broad Institute Genomics Platform"/>
            <consortium name="The Broad Institute Genome Sequencing Center for Infectious Disease"/>
            <person name="Wu L."/>
            <person name="Ma J."/>
        </authorList>
    </citation>
    <scope>NUCLEOTIDE SEQUENCE [LARGE SCALE GENOMIC DNA]</scope>
    <source>
        <strain evidence="3">JCM 17805</strain>
    </source>
</reference>
<keyword evidence="3" id="KW-1185">Reference proteome</keyword>
<comment type="caution">
    <text evidence="2">The sequence shown here is derived from an EMBL/GenBank/DDBJ whole genome shotgun (WGS) entry which is preliminary data.</text>
</comment>
<evidence type="ECO:0000256" key="1">
    <source>
        <dbReference type="SAM" id="MobiDB-lite"/>
    </source>
</evidence>
<sequence length="91" mass="10329">MRYQLENCPFCGSIHIDSAGYLLSYRIECRECGACGPKRKTHALAKESWNHQSRELRFEKELESRQLLEHLNSFGSLPPPSAGVHETASHS</sequence>